<sequence>MRVRVFFVGEAASIFGRRFVDVEFDEEEVELRRLVEKLREFESYRRLEERLNLVWFLVGDLQAAPTTRLRDGDVVTVMPPLYEGG</sequence>
<dbReference type="Proteomes" id="UP000005270">
    <property type="component" value="Chromosome"/>
</dbReference>
<dbReference type="EMBL" id="CP003531">
    <property type="protein sequence ID" value="AFK51495.1"/>
    <property type="molecule type" value="Genomic_DNA"/>
</dbReference>
<dbReference type="STRING" id="1184251.TCELL_1072"/>
<dbReference type="HOGENOM" id="CLU_2505123_0_0_2"/>
<organism evidence="1 2">
    <name type="scientific">Thermogladius calderae (strain DSM 22663 / VKM B-2946 / 1633)</name>
    <dbReference type="NCBI Taxonomy" id="1184251"/>
    <lineage>
        <taxon>Archaea</taxon>
        <taxon>Thermoproteota</taxon>
        <taxon>Thermoprotei</taxon>
        <taxon>Desulfurococcales</taxon>
        <taxon>Desulfurococcaceae</taxon>
        <taxon>Thermogladius</taxon>
    </lineage>
</organism>
<dbReference type="Gene3D" id="3.10.20.30">
    <property type="match status" value="1"/>
</dbReference>
<protein>
    <recommendedName>
        <fullName evidence="3">MoaD/ThiS family protein</fullName>
    </recommendedName>
</protein>
<proteinExistence type="predicted"/>
<gene>
    <name evidence="1" type="ordered locus">TCELL_1072</name>
</gene>
<dbReference type="GeneID" id="13013391"/>
<dbReference type="eggNOG" id="arCOG00536">
    <property type="taxonomic scope" value="Archaea"/>
</dbReference>
<reference evidence="1 2" key="1">
    <citation type="journal article" date="2012" name="J. Bacteriol.">
        <title>Complete genome sequence of the hyperthermophilic cellulolytic Crenarchaeon 'Thermogladius cellulolyticus' 1633.</title>
        <authorList>
            <person name="Mardanov A.V."/>
            <person name="Kochetkova T.V."/>
            <person name="Beletsky A.V."/>
            <person name="Bonch-Osmolovskaya E.A."/>
            <person name="Ravin N.V."/>
            <person name="Skryabin K.G."/>
        </authorList>
    </citation>
    <scope>NUCLEOTIDE SEQUENCE [LARGE SCALE GENOMIC DNA]</scope>
    <source>
        <strain evidence="2">DSM 22663 / VKM B-2946 / 1633</strain>
    </source>
</reference>
<dbReference type="InterPro" id="IPR012675">
    <property type="entry name" value="Beta-grasp_dom_sf"/>
</dbReference>
<dbReference type="SUPFAM" id="SSF54285">
    <property type="entry name" value="MoaD/ThiS"/>
    <property type="match status" value="1"/>
</dbReference>
<evidence type="ECO:0000313" key="1">
    <source>
        <dbReference type="EMBL" id="AFK51495.1"/>
    </source>
</evidence>
<dbReference type="InParanoid" id="I3TFF7"/>
<dbReference type="InterPro" id="IPR016155">
    <property type="entry name" value="Mopterin_synth/thiamin_S_b"/>
</dbReference>
<keyword evidence="2" id="KW-1185">Reference proteome</keyword>
<evidence type="ECO:0000313" key="2">
    <source>
        <dbReference type="Proteomes" id="UP000005270"/>
    </source>
</evidence>
<dbReference type="KEGG" id="thg:TCELL_1072"/>
<name>I3TFF7_THEC1</name>
<evidence type="ECO:0008006" key="3">
    <source>
        <dbReference type="Google" id="ProtNLM"/>
    </source>
</evidence>
<dbReference type="AlphaFoldDB" id="I3TFF7"/>
<dbReference type="RefSeq" id="WP_014737745.1">
    <property type="nucleotide sequence ID" value="NC_017954.1"/>
</dbReference>
<accession>I3TFF7</accession>